<evidence type="ECO:0000313" key="1">
    <source>
        <dbReference type="EMBL" id="ETW93203.1"/>
    </source>
</evidence>
<name>W4L526_9BACT</name>
<proteinExistence type="predicted"/>
<dbReference type="HOGENOM" id="CLU_898643_0_0_7"/>
<evidence type="ECO:0000313" key="2">
    <source>
        <dbReference type="Proteomes" id="UP000019140"/>
    </source>
</evidence>
<comment type="caution">
    <text evidence="1">The sequence shown here is derived from an EMBL/GenBank/DDBJ whole genome shotgun (WGS) entry which is preliminary data.</text>
</comment>
<organism evidence="1 2">
    <name type="scientific">Candidatus Entotheonella gemina</name>
    <dbReference type="NCBI Taxonomy" id="1429439"/>
    <lineage>
        <taxon>Bacteria</taxon>
        <taxon>Pseudomonadati</taxon>
        <taxon>Nitrospinota/Tectimicrobiota group</taxon>
        <taxon>Candidatus Tectimicrobiota</taxon>
        <taxon>Candidatus Entotheonellia</taxon>
        <taxon>Candidatus Entotheonellales</taxon>
        <taxon>Candidatus Entotheonellaceae</taxon>
        <taxon>Candidatus Entotheonella</taxon>
    </lineage>
</organism>
<dbReference type="AlphaFoldDB" id="W4L526"/>
<keyword evidence="2" id="KW-1185">Reference proteome</keyword>
<feature type="non-terminal residue" evidence="1">
    <location>
        <position position="310"/>
    </location>
</feature>
<sequence length="310" mass="34332">MKLYTEVNSNAACWPEPLESVYQSLGNAPATEIAPKLPHLGVSDILFMSTVMSIPGAERPWGIVTWMSDVFRLSRPSLYGLSARVKQRLNNSDDVVEVATPLVSSYRLERTVLTAAFPGKMALRPMQEVLCEALEESRSVGWLSGLLNDAGDKAGEVLANIDTSPLGAVMVARDETFFQGTPILLVIDPVSTTILLTQACEDRQADTWGLALLQAQEQGVQIAGLVEDMARMYPKSQQEIGLDVAVQKDTWHIERDGSQVLRDLERSALRATKQVLTLEKKLAKAWDETFFVEKYIPAVVKEEQRYAQHA</sequence>
<dbReference type="EMBL" id="AZHX01002698">
    <property type="protein sequence ID" value="ETW93203.1"/>
    <property type="molecule type" value="Genomic_DNA"/>
</dbReference>
<protein>
    <submittedName>
        <fullName evidence="1">Uncharacterized protein</fullName>
    </submittedName>
</protein>
<dbReference type="Proteomes" id="UP000019140">
    <property type="component" value="Unassembled WGS sequence"/>
</dbReference>
<accession>W4L526</accession>
<reference evidence="1 2" key="1">
    <citation type="journal article" date="2014" name="Nature">
        <title>An environmental bacterial taxon with a large and distinct metabolic repertoire.</title>
        <authorList>
            <person name="Wilson M.C."/>
            <person name="Mori T."/>
            <person name="Ruckert C."/>
            <person name="Uria A.R."/>
            <person name="Helf M.J."/>
            <person name="Takada K."/>
            <person name="Gernert C."/>
            <person name="Steffens U.A."/>
            <person name="Heycke N."/>
            <person name="Schmitt S."/>
            <person name="Rinke C."/>
            <person name="Helfrich E.J."/>
            <person name="Brachmann A.O."/>
            <person name="Gurgui C."/>
            <person name="Wakimoto T."/>
            <person name="Kracht M."/>
            <person name="Crusemann M."/>
            <person name="Hentschel U."/>
            <person name="Abe I."/>
            <person name="Matsunaga S."/>
            <person name="Kalinowski J."/>
            <person name="Takeyama H."/>
            <person name="Piel J."/>
        </authorList>
    </citation>
    <scope>NUCLEOTIDE SEQUENCE [LARGE SCALE GENOMIC DNA]</scope>
    <source>
        <strain evidence="2">TSY2</strain>
    </source>
</reference>
<gene>
    <name evidence="1" type="ORF">ETSY2_51835</name>
</gene>